<dbReference type="OrthoDB" id="9807950at2"/>
<dbReference type="PRINTS" id="PR00950">
    <property type="entry name" value="TYPE3IMSPROT"/>
</dbReference>
<dbReference type="SUPFAM" id="SSF160544">
    <property type="entry name" value="EscU C-terminal domain-like"/>
    <property type="match status" value="1"/>
</dbReference>
<evidence type="ECO:0000256" key="8">
    <source>
        <dbReference type="SAM" id="Phobius"/>
    </source>
</evidence>
<keyword evidence="5 8" id="KW-1133">Transmembrane helix</keyword>
<dbReference type="NCBIfam" id="TIGR01404">
    <property type="entry name" value="FlhB_rel_III"/>
    <property type="match status" value="1"/>
</dbReference>
<feature type="compositionally biased region" description="Basic and acidic residues" evidence="7">
    <location>
        <begin position="397"/>
        <end position="407"/>
    </location>
</feature>
<evidence type="ECO:0000256" key="4">
    <source>
        <dbReference type="ARBA" id="ARBA00022692"/>
    </source>
</evidence>
<dbReference type="PANTHER" id="PTHR30531:SF6">
    <property type="entry name" value="SECRETION SYSTEM APPARATUS PROTEIN SSAU"/>
    <property type="match status" value="1"/>
</dbReference>
<accession>A0A378YV60</accession>
<dbReference type="InterPro" id="IPR006307">
    <property type="entry name" value="BsaZ-like"/>
</dbReference>
<keyword evidence="3" id="KW-1003">Cell membrane</keyword>
<evidence type="ECO:0000256" key="7">
    <source>
        <dbReference type="SAM" id="MobiDB-lite"/>
    </source>
</evidence>
<reference evidence="9 10" key="1">
    <citation type="submission" date="2018-06" db="EMBL/GenBank/DDBJ databases">
        <authorList>
            <consortium name="Pathogen Informatics"/>
            <person name="Doyle S."/>
        </authorList>
    </citation>
    <scope>NUCLEOTIDE SEQUENCE [LARGE SCALE GENOMIC DNA]</scope>
    <source>
        <strain evidence="9 10">NCTC13160</strain>
    </source>
</reference>
<comment type="subcellular location">
    <subcellularLocation>
        <location evidence="1">Cell membrane</location>
        <topology evidence="1">Multi-pass membrane protein</topology>
    </subcellularLocation>
</comment>
<evidence type="ECO:0000256" key="1">
    <source>
        <dbReference type="ARBA" id="ARBA00004651"/>
    </source>
</evidence>
<feature type="transmembrane region" description="Helical" evidence="8">
    <location>
        <begin position="85"/>
        <end position="110"/>
    </location>
</feature>
<dbReference type="NCBIfam" id="NF009364">
    <property type="entry name" value="PRK12721.1"/>
    <property type="match status" value="1"/>
</dbReference>
<evidence type="ECO:0000313" key="9">
    <source>
        <dbReference type="EMBL" id="SUA80341.1"/>
    </source>
</evidence>
<dbReference type="RefSeq" id="WP_081326951.1">
    <property type="nucleotide sequence ID" value="NZ_CP009553.3"/>
</dbReference>
<feature type="region of interest" description="Disordered" evidence="7">
    <location>
        <begin position="353"/>
        <end position="407"/>
    </location>
</feature>
<keyword evidence="6 8" id="KW-0472">Membrane</keyword>
<dbReference type="Gene3D" id="3.40.1690.10">
    <property type="entry name" value="secretion proteins EscU"/>
    <property type="match status" value="1"/>
</dbReference>
<dbReference type="InterPro" id="IPR029025">
    <property type="entry name" value="T3SS_substrate_exporter_C"/>
</dbReference>
<dbReference type="InterPro" id="IPR006135">
    <property type="entry name" value="T3SS_substrate_exporter"/>
</dbReference>
<dbReference type="AlphaFoldDB" id="A0A378YV60"/>
<dbReference type="Pfam" id="PF01312">
    <property type="entry name" value="Bac_export_2"/>
    <property type="match status" value="1"/>
</dbReference>
<sequence>MSEKTLPPTPKKVADERRKGRVAKSADLAVCMQLGTTLAWLTFEGPALHDALVALVSRMLQVLRDPVDVAVQGMLGPSMLLLARFAGGLAALLVVTTWLAMVLQVGVLVAPEAIRPKYERIDPVAKARQLFSMQSLFEFGKSLVKVGVLGVVFFYLIRQYTPSLASLPMCGPSCGLALTARLLFWLMAVLVVAYVVFGALDFAYQKYQLRKQLMMSFDEVRRESKEVEGNREIKTRRRDIHRETIESGSLSDNVNRSTAVVRNPTRLAVCLRYVPGETAVPLVIEKGRDARARTIVRLAERAGVPVVEHVPVARRLMDEVEIDAPIPPDLFDAVAAILRLALDLPYEVRAQETGEKVDDDGEGNEGGQVGSGGEGMEAVEGGGGRDDDGDAGESIEDAGRDEPGGGA</sequence>
<evidence type="ECO:0000256" key="3">
    <source>
        <dbReference type="ARBA" id="ARBA00022475"/>
    </source>
</evidence>
<feature type="transmembrane region" description="Helical" evidence="8">
    <location>
        <begin position="182"/>
        <end position="204"/>
    </location>
</feature>
<evidence type="ECO:0000256" key="5">
    <source>
        <dbReference type="ARBA" id="ARBA00022989"/>
    </source>
</evidence>
<dbReference type="GO" id="GO:0009306">
    <property type="term" value="P:protein secretion"/>
    <property type="evidence" value="ECO:0007669"/>
    <property type="project" value="InterPro"/>
</dbReference>
<comment type="similarity">
    <text evidence="2">Belongs to the type III secretion exporter family.</text>
</comment>
<evidence type="ECO:0000313" key="10">
    <source>
        <dbReference type="Proteomes" id="UP000254573"/>
    </source>
</evidence>
<proteinExistence type="inferred from homology"/>
<dbReference type="GO" id="GO:0005886">
    <property type="term" value="C:plasma membrane"/>
    <property type="evidence" value="ECO:0007669"/>
    <property type="project" value="UniProtKB-SubCell"/>
</dbReference>
<gene>
    <name evidence="9" type="primary">yscU_1</name>
    <name evidence="9" type="ORF">NCTC13160_03691</name>
</gene>
<organism evidence="9 10">
    <name type="scientific">Pandoraea pnomenusa</name>
    <dbReference type="NCBI Taxonomy" id="93220"/>
    <lineage>
        <taxon>Bacteria</taxon>
        <taxon>Pseudomonadati</taxon>
        <taxon>Pseudomonadota</taxon>
        <taxon>Betaproteobacteria</taxon>
        <taxon>Burkholderiales</taxon>
        <taxon>Burkholderiaceae</taxon>
        <taxon>Pandoraea</taxon>
    </lineage>
</organism>
<feature type="compositionally biased region" description="Acidic residues" evidence="7">
    <location>
        <begin position="387"/>
        <end position="396"/>
    </location>
</feature>
<dbReference type="EMBL" id="UGSG01000001">
    <property type="protein sequence ID" value="SUA80341.1"/>
    <property type="molecule type" value="Genomic_DNA"/>
</dbReference>
<name>A0A378YV60_9BURK</name>
<protein>
    <submittedName>
        <fullName evidence="9">Yop proteins translocation protein U</fullName>
    </submittedName>
</protein>
<keyword evidence="4 8" id="KW-0812">Transmembrane</keyword>
<dbReference type="PANTHER" id="PTHR30531">
    <property type="entry name" value="FLAGELLAR BIOSYNTHETIC PROTEIN FLHB"/>
    <property type="match status" value="1"/>
</dbReference>
<dbReference type="Proteomes" id="UP000254573">
    <property type="component" value="Unassembled WGS sequence"/>
</dbReference>
<evidence type="ECO:0000256" key="6">
    <source>
        <dbReference type="ARBA" id="ARBA00023136"/>
    </source>
</evidence>
<evidence type="ECO:0000256" key="2">
    <source>
        <dbReference type="ARBA" id="ARBA00010690"/>
    </source>
</evidence>
<feature type="transmembrane region" description="Helical" evidence="8">
    <location>
        <begin position="136"/>
        <end position="157"/>
    </location>
</feature>
<feature type="compositionally biased region" description="Gly residues" evidence="7">
    <location>
        <begin position="364"/>
        <end position="375"/>
    </location>
</feature>